<protein>
    <submittedName>
        <fullName evidence="1">Uncharacterized protein</fullName>
    </submittedName>
</protein>
<dbReference type="RefSeq" id="WP_220756968.1">
    <property type="nucleotide sequence ID" value="NZ_BPEU01000013.1"/>
</dbReference>
<reference evidence="1 2" key="1">
    <citation type="submission" date="2021-05" db="EMBL/GenBank/DDBJ databases">
        <title>Molecular characterization for Shewanella algae harboring chromosomal blaOXA-55-like strains isolated from clinical and environment sample.</title>
        <authorList>
            <person name="Ohama Y."/>
            <person name="Aoki K."/>
            <person name="Harada S."/>
            <person name="Moriya K."/>
            <person name="Ishii Y."/>
            <person name="Tateda K."/>
        </authorList>
    </citation>
    <scope>NUCLEOTIDE SEQUENCE [LARGE SCALE GENOMIC DNA]</scope>
    <source>
        <strain evidence="1 2">MBTL60-118</strain>
    </source>
</reference>
<name>A0ABQ4P0T5_SHECO</name>
<keyword evidence="2" id="KW-1185">Reference proteome</keyword>
<gene>
    <name evidence="1" type="ORF">TUM3794_20900</name>
</gene>
<evidence type="ECO:0000313" key="1">
    <source>
        <dbReference type="EMBL" id="GIU41123.1"/>
    </source>
</evidence>
<dbReference type="EMBL" id="BPEU01000013">
    <property type="protein sequence ID" value="GIU41123.1"/>
    <property type="molecule type" value="Genomic_DNA"/>
</dbReference>
<accession>A0ABQ4P0T5</accession>
<organism evidence="1 2">
    <name type="scientific">Shewanella colwelliana</name>
    <name type="common">Alteromonas colwelliana</name>
    <dbReference type="NCBI Taxonomy" id="23"/>
    <lineage>
        <taxon>Bacteria</taxon>
        <taxon>Pseudomonadati</taxon>
        <taxon>Pseudomonadota</taxon>
        <taxon>Gammaproteobacteria</taxon>
        <taxon>Alteromonadales</taxon>
        <taxon>Shewanellaceae</taxon>
        <taxon>Shewanella</taxon>
    </lineage>
</organism>
<sequence>MIEIEESGVIFGPFDDDSLYKIEDSKYLPSHVKPVEFAWVPAKGINLVLVEAKSSFSNPSNSGDFDKNIQEIYTKIADSLTVLTSSRLGRHPNIQAELPQKLRELNWERATINMRLVIPNFDSSWLPPISDALRKRLKHFLASLGVPEANFQVLNNQMALKQGLIKETP</sequence>
<dbReference type="Proteomes" id="UP000773469">
    <property type="component" value="Unassembled WGS sequence"/>
</dbReference>
<comment type="caution">
    <text evidence="1">The sequence shown here is derived from an EMBL/GenBank/DDBJ whole genome shotgun (WGS) entry which is preliminary data.</text>
</comment>
<proteinExistence type="predicted"/>
<evidence type="ECO:0000313" key="2">
    <source>
        <dbReference type="Proteomes" id="UP000773469"/>
    </source>
</evidence>